<evidence type="ECO:0000313" key="2">
    <source>
        <dbReference type="EMBL" id="VDD96986.1"/>
    </source>
</evidence>
<protein>
    <submittedName>
        <fullName evidence="4">Inner membrane protein</fullName>
    </submittedName>
</protein>
<feature type="transmembrane region" description="Helical" evidence="1">
    <location>
        <begin position="43"/>
        <end position="65"/>
    </location>
</feature>
<organism evidence="4">
    <name type="scientific">Enterobius vermicularis</name>
    <name type="common">Human pinworm</name>
    <dbReference type="NCBI Taxonomy" id="51028"/>
    <lineage>
        <taxon>Eukaryota</taxon>
        <taxon>Metazoa</taxon>
        <taxon>Ecdysozoa</taxon>
        <taxon>Nematoda</taxon>
        <taxon>Chromadorea</taxon>
        <taxon>Rhabditida</taxon>
        <taxon>Spirurina</taxon>
        <taxon>Oxyuridomorpha</taxon>
        <taxon>Oxyuroidea</taxon>
        <taxon>Oxyuridae</taxon>
        <taxon>Enterobius</taxon>
    </lineage>
</organism>
<dbReference type="WBParaSite" id="EVEC_0001255401-mRNA-1">
    <property type="protein sequence ID" value="EVEC_0001255401-mRNA-1"/>
    <property type="gene ID" value="EVEC_0001255401"/>
</dbReference>
<accession>A0A0N4VNJ1</accession>
<dbReference type="AlphaFoldDB" id="A0A0N4VNJ1"/>
<evidence type="ECO:0000313" key="4">
    <source>
        <dbReference type="WBParaSite" id="EVEC_0001255401-mRNA-1"/>
    </source>
</evidence>
<name>A0A0N4VNJ1_ENTVE</name>
<keyword evidence="1" id="KW-0472">Membrane</keyword>
<dbReference type="Proteomes" id="UP000274131">
    <property type="component" value="Unassembled WGS sequence"/>
</dbReference>
<gene>
    <name evidence="2" type="ORF">EVEC_LOCUS11737</name>
</gene>
<reference evidence="2 3" key="2">
    <citation type="submission" date="2018-10" db="EMBL/GenBank/DDBJ databases">
        <authorList>
            <consortium name="Pathogen Informatics"/>
        </authorList>
    </citation>
    <scope>NUCLEOTIDE SEQUENCE [LARGE SCALE GENOMIC DNA]</scope>
</reference>
<keyword evidence="1" id="KW-0812">Transmembrane</keyword>
<proteinExistence type="predicted"/>
<sequence>MHEGRRRNGWSWPPSFRQILCWLIILFILPLTAFMFVPLHVFYAPLVIGVVAVWIVVLVVLLTTIDPAYSRVYTFAKAVHFDASKHAHVIEKFYCNVCQIHV</sequence>
<dbReference type="STRING" id="51028.A0A0N4VNJ1"/>
<evidence type="ECO:0000313" key="3">
    <source>
        <dbReference type="Proteomes" id="UP000274131"/>
    </source>
</evidence>
<dbReference type="EMBL" id="UXUI01012608">
    <property type="protein sequence ID" value="VDD96986.1"/>
    <property type="molecule type" value="Genomic_DNA"/>
</dbReference>
<feature type="transmembrane region" description="Helical" evidence="1">
    <location>
        <begin position="20"/>
        <end position="37"/>
    </location>
</feature>
<dbReference type="OrthoDB" id="331948at2759"/>
<keyword evidence="3" id="KW-1185">Reference proteome</keyword>
<reference evidence="4" key="1">
    <citation type="submission" date="2017-02" db="UniProtKB">
        <authorList>
            <consortium name="WormBaseParasite"/>
        </authorList>
    </citation>
    <scope>IDENTIFICATION</scope>
</reference>
<keyword evidence="1" id="KW-1133">Transmembrane helix</keyword>
<evidence type="ECO:0000256" key="1">
    <source>
        <dbReference type="SAM" id="Phobius"/>
    </source>
</evidence>